<evidence type="ECO:0000313" key="1">
    <source>
        <dbReference type="EMBL" id="MED6263797.1"/>
    </source>
</evidence>
<name>A0ABU7CM92_9TELE</name>
<keyword evidence="2" id="KW-1185">Reference proteome</keyword>
<comment type="caution">
    <text evidence="1">The sequence shown here is derived from an EMBL/GenBank/DDBJ whole genome shotgun (WGS) entry which is preliminary data.</text>
</comment>
<gene>
    <name evidence="1" type="ORF">CHARACLAT_008316</name>
</gene>
<reference evidence="1 2" key="1">
    <citation type="submission" date="2021-06" db="EMBL/GenBank/DDBJ databases">
        <authorList>
            <person name="Palmer J.M."/>
        </authorList>
    </citation>
    <scope>NUCLEOTIDE SEQUENCE [LARGE SCALE GENOMIC DNA]</scope>
    <source>
        <strain evidence="1 2">CL_MEX2019</strain>
        <tissue evidence="1">Muscle</tissue>
    </source>
</reference>
<evidence type="ECO:0000313" key="2">
    <source>
        <dbReference type="Proteomes" id="UP001352852"/>
    </source>
</evidence>
<accession>A0ABU7CM92</accession>
<dbReference type="Proteomes" id="UP001352852">
    <property type="component" value="Unassembled WGS sequence"/>
</dbReference>
<proteinExistence type="predicted"/>
<dbReference type="EMBL" id="JAHUTJ010000480">
    <property type="protein sequence ID" value="MED6263797.1"/>
    <property type="molecule type" value="Genomic_DNA"/>
</dbReference>
<sequence length="127" mass="14520">MGDHGVFCQDNPAVPIVCLIKDISQENNTQLWSSSVFLIDPQGEICAQHQKRQSMHNSHMSTQFTYLMTITQQINIDFKKAINCLTFKNVPSLSKVDEELLLHLDKNICTDYTFIDGHMYLLTLKEG</sequence>
<organism evidence="1 2">
    <name type="scientific">Characodon lateralis</name>
    <dbReference type="NCBI Taxonomy" id="208331"/>
    <lineage>
        <taxon>Eukaryota</taxon>
        <taxon>Metazoa</taxon>
        <taxon>Chordata</taxon>
        <taxon>Craniata</taxon>
        <taxon>Vertebrata</taxon>
        <taxon>Euteleostomi</taxon>
        <taxon>Actinopterygii</taxon>
        <taxon>Neopterygii</taxon>
        <taxon>Teleostei</taxon>
        <taxon>Neoteleostei</taxon>
        <taxon>Acanthomorphata</taxon>
        <taxon>Ovalentaria</taxon>
        <taxon>Atherinomorphae</taxon>
        <taxon>Cyprinodontiformes</taxon>
        <taxon>Goodeidae</taxon>
        <taxon>Characodon</taxon>
    </lineage>
</organism>
<protein>
    <submittedName>
        <fullName evidence="1">Uncharacterized protein</fullName>
    </submittedName>
</protein>